<gene>
    <name evidence="3" type="ORF">FTUN_5241</name>
</gene>
<feature type="repeat" description="WD" evidence="1">
    <location>
        <begin position="466"/>
        <end position="507"/>
    </location>
</feature>
<dbReference type="GO" id="GO:0005829">
    <property type="term" value="C:cytosol"/>
    <property type="evidence" value="ECO:0007669"/>
    <property type="project" value="UniProtKB-ARBA"/>
</dbReference>
<dbReference type="SMART" id="SM00320">
    <property type="entry name" value="WD40"/>
    <property type="match status" value="6"/>
</dbReference>
<evidence type="ECO:0000313" key="3">
    <source>
        <dbReference type="EMBL" id="QJW97664.1"/>
    </source>
</evidence>
<proteinExistence type="predicted"/>
<evidence type="ECO:0000313" key="4">
    <source>
        <dbReference type="Proteomes" id="UP000503447"/>
    </source>
</evidence>
<dbReference type="PANTHER" id="PTHR19879">
    <property type="entry name" value="TRANSCRIPTION INITIATION FACTOR TFIID"/>
    <property type="match status" value="1"/>
</dbReference>
<dbReference type="Gene3D" id="1.10.10.10">
    <property type="entry name" value="Winged helix-like DNA-binding domain superfamily/Winged helix DNA-binding domain"/>
    <property type="match status" value="1"/>
</dbReference>
<dbReference type="Proteomes" id="UP000503447">
    <property type="component" value="Chromosome"/>
</dbReference>
<dbReference type="PROSITE" id="PS50294">
    <property type="entry name" value="WD_REPEATS_REGION"/>
    <property type="match status" value="1"/>
</dbReference>
<dbReference type="InterPro" id="IPR011047">
    <property type="entry name" value="Quinoprotein_ADH-like_sf"/>
</dbReference>
<dbReference type="Gene3D" id="2.130.10.10">
    <property type="entry name" value="YVTN repeat-like/Quinoprotein amine dehydrogenase"/>
    <property type="match status" value="3"/>
</dbReference>
<keyword evidence="4" id="KW-1185">Reference proteome</keyword>
<feature type="region of interest" description="Disordered" evidence="2">
    <location>
        <begin position="118"/>
        <end position="145"/>
    </location>
</feature>
<dbReference type="EMBL" id="CP053452">
    <property type="protein sequence ID" value="QJW97664.1"/>
    <property type="molecule type" value="Genomic_DNA"/>
</dbReference>
<keyword evidence="1" id="KW-0853">WD repeat</keyword>
<dbReference type="PANTHER" id="PTHR19879:SF9">
    <property type="entry name" value="TRANSCRIPTION INITIATION FACTOR TFIID SUBUNIT 5"/>
    <property type="match status" value="1"/>
</dbReference>
<evidence type="ECO:0000256" key="2">
    <source>
        <dbReference type="SAM" id="MobiDB-lite"/>
    </source>
</evidence>
<dbReference type="KEGG" id="ftj:FTUN_5241"/>
<dbReference type="InterPro" id="IPR001680">
    <property type="entry name" value="WD40_rpt"/>
</dbReference>
<evidence type="ECO:0000256" key="1">
    <source>
        <dbReference type="PROSITE-ProRule" id="PRU00221"/>
    </source>
</evidence>
<organism evidence="3 4">
    <name type="scientific">Frigoriglobus tundricola</name>
    <dbReference type="NCBI Taxonomy" id="2774151"/>
    <lineage>
        <taxon>Bacteria</taxon>
        <taxon>Pseudomonadati</taxon>
        <taxon>Planctomycetota</taxon>
        <taxon>Planctomycetia</taxon>
        <taxon>Gemmatales</taxon>
        <taxon>Gemmataceae</taxon>
        <taxon>Frigoriglobus</taxon>
    </lineage>
</organism>
<dbReference type="SUPFAM" id="SSF88659">
    <property type="entry name" value="Sigma3 and sigma4 domains of RNA polymerase sigma factors"/>
    <property type="match status" value="1"/>
</dbReference>
<dbReference type="InterPro" id="IPR013324">
    <property type="entry name" value="RNA_pol_sigma_r3/r4-like"/>
</dbReference>
<name>A0A6M5YW07_9BACT</name>
<sequence>MLCYLQELTYEEAARRAGCPVGALRGRLERGKERLRKRLAEYGLPLAAPALLLGPPAPVSAALASATLDTVRTVANGGRVPAAIAGLVGPRTGFRVAFLAPLAVALTALGAVLAGSERPGAVAEPPAPPAREVAGPPARVDPFGDPLPDGGLVRLGTMRSRAGIHTFGLRADGTVVTVGPLFGGGKWDQKIGVRTWGPRSDASEAPVPLPLKEYNPALFPQVSLDGRFVAAGTTAKVVVWEWTSRAKEVAAFPIERARGLALSPDGSRLAVAHEKVALCDVRTGAVRELEPGPAEVLCFSGDGRRLMAGSSERVVVWDVATGKRLADHKGETLGGGVPSALDHTGSVIAALPHGWGEDRVRFLDAITGEPVAGLTGPEVEIYGGVVTFAPDGKTVLLGNKDGVCWWDPAAGKLIRQFDAPSSTAAWFERQQARLTPDGKVLVWHTQQALFRWDATTGKPLFPQAQGTGHTEEVKALDISPDGTRVATLGGEPGVRVWDATTGRQLFVLPSSIPTDVDNADFSPDGRFLFTLSRKRDAVVKWDVATGKEITRYVVGTPEELRTSTLCAFRLAPNGRIVHGVLDDLFRKSARMVQWDAESGRILSERTVTNRGQEDGYQGSFSPDCRWFAGAESLFPVELGPTAKAIALEKARPIGMYVFSSDSRLLALTGWSVEAPATPSDPACHAVVLDVATGAKVFEMPVRWCTGFAFHPDGRSLAGAESDGLVFWDLVTGKEYARRKAHARHPIDPQPFARVMRYFPDGTKLVTGHHDTTALIWEAPVRPKGAKVLDEKGRAALWDDLASPDGAKGWGAVWGLADDPGAVAFLRGKVTPVPALPAKEFDPLLADLGSEAFATREAATEKLKAALDRATGPLRAALKAELTAEQKLRVEQLLAAWPGADRRPLTGDRLRGVRAVAALELAGTAGARKLLAELAAGAADATITREAKFALGRVSR</sequence>
<reference evidence="4" key="1">
    <citation type="submission" date="2020-05" db="EMBL/GenBank/DDBJ databases">
        <title>Frigoriglobus tundricola gen. nov., sp. nov., a psychrotolerant cellulolytic planctomycete of the family Gemmataceae with two divergent copies of 16S rRNA gene.</title>
        <authorList>
            <person name="Kulichevskaya I.S."/>
            <person name="Ivanova A.A."/>
            <person name="Naumoff D.G."/>
            <person name="Beletsky A.V."/>
            <person name="Rijpstra W.I.C."/>
            <person name="Sinninghe Damste J.S."/>
            <person name="Mardanov A.V."/>
            <person name="Ravin N.V."/>
            <person name="Dedysh S.N."/>
        </authorList>
    </citation>
    <scope>NUCLEOTIDE SEQUENCE [LARGE SCALE GENOMIC DNA]</scope>
    <source>
        <strain evidence="4">PL17</strain>
    </source>
</reference>
<accession>A0A6M5YW07</accession>
<dbReference type="AlphaFoldDB" id="A0A6M5YW07"/>
<dbReference type="Pfam" id="PF00400">
    <property type="entry name" value="WD40"/>
    <property type="match status" value="1"/>
</dbReference>
<dbReference type="SUPFAM" id="SSF50998">
    <property type="entry name" value="Quinoprotein alcohol dehydrogenase-like"/>
    <property type="match status" value="2"/>
</dbReference>
<feature type="compositionally biased region" description="Low complexity" evidence="2">
    <location>
        <begin position="118"/>
        <end position="140"/>
    </location>
</feature>
<dbReference type="PROSITE" id="PS50082">
    <property type="entry name" value="WD_REPEATS_2"/>
    <property type="match status" value="1"/>
</dbReference>
<dbReference type="InterPro" id="IPR015943">
    <property type="entry name" value="WD40/YVTN_repeat-like_dom_sf"/>
</dbReference>
<protein>
    <submittedName>
        <fullName evidence="3">Uncharacterized protein</fullName>
    </submittedName>
</protein>
<dbReference type="InterPro" id="IPR036388">
    <property type="entry name" value="WH-like_DNA-bd_sf"/>
</dbReference>